<sequence>MVDTVKNGTGLIRIAAGWLLGLMLAVTAAVITISVVNANYFGPQQPVRDYFQALHDGDGAKALGLLKPTTPTANPAVLDGRGLSSAAAHLSDLRVGDPQPEDGGNVKVTASYNVDGAQKSTNFQLEPAGKQWLFFSTWSFIPAPLPTLDVSVVNETTASLNGVTVRMPAGRNRFAVLYPGQYEAAFANDLFQAPAVSTTVTSPAVRVPAVDLATAPSAKLMNAVNDQLQQYLDGCAKQQVLLPADCPLSNHSDNRIVSPVLWNIVSYPKVNISAYGGAWVIAPLTVKAQVSYQEQQLYTGEVSQVKQAEDFGFTAKLDTTGSKVTVTPVVDY</sequence>
<evidence type="ECO:0000313" key="2">
    <source>
        <dbReference type="EMBL" id="MBG0740888.1"/>
    </source>
</evidence>
<accession>A0A931CVX7</accession>
<gene>
    <name evidence="2" type="ORF">IV500_16045</name>
</gene>
<dbReference type="AlphaFoldDB" id="A0A931CVX7"/>
<dbReference type="Proteomes" id="UP000655366">
    <property type="component" value="Unassembled WGS sequence"/>
</dbReference>
<feature type="transmembrane region" description="Helical" evidence="1">
    <location>
        <begin position="12"/>
        <end position="36"/>
    </location>
</feature>
<evidence type="ECO:0000256" key="1">
    <source>
        <dbReference type="SAM" id="Phobius"/>
    </source>
</evidence>
<organism evidence="2 3">
    <name type="scientific">Arthrobacter terrae</name>
    <dbReference type="NCBI Taxonomy" id="2935737"/>
    <lineage>
        <taxon>Bacteria</taxon>
        <taxon>Bacillati</taxon>
        <taxon>Actinomycetota</taxon>
        <taxon>Actinomycetes</taxon>
        <taxon>Micrococcales</taxon>
        <taxon>Micrococcaceae</taxon>
        <taxon>Arthrobacter</taxon>
    </lineage>
</organism>
<keyword evidence="1" id="KW-0812">Transmembrane</keyword>
<evidence type="ECO:0000313" key="3">
    <source>
        <dbReference type="Proteomes" id="UP000655366"/>
    </source>
</evidence>
<dbReference type="EMBL" id="JADNYM010000022">
    <property type="protein sequence ID" value="MBG0740888.1"/>
    <property type="molecule type" value="Genomic_DNA"/>
</dbReference>
<reference evidence="2 3" key="1">
    <citation type="submission" date="2020-11" db="EMBL/GenBank/DDBJ databases">
        <title>Arthrobacter antarcticus sp. nov., isolated from Antarctic Soil.</title>
        <authorList>
            <person name="Li J."/>
        </authorList>
    </citation>
    <scope>NUCLEOTIDE SEQUENCE [LARGE SCALE GENOMIC DNA]</scope>
    <source>
        <strain evidence="2 3">Z1-20</strain>
    </source>
</reference>
<protein>
    <submittedName>
        <fullName evidence="2">Uncharacterized protein</fullName>
    </submittedName>
</protein>
<comment type="caution">
    <text evidence="2">The sequence shown here is derived from an EMBL/GenBank/DDBJ whole genome shotgun (WGS) entry which is preliminary data.</text>
</comment>
<keyword evidence="3" id="KW-1185">Reference proteome</keyword>
<proteinExistence type="predicted"/>
<name>A0A931CVX7_9MICC</name>
<keyword evidence="1" id="KW-1133">Transmembrane helix</keyword>
<keyword evidence="1" id="KW-0472">Membrane</keyword>